<feature type="region of interest" description="Disordered" evidence="1">
    <location>
        <begin position="390"/>
        <end position="481"/>
    </location>
</feature>
<protein>
    <submittedName>
        <fullName evidence="3">PPE family protein, putative</fullName>
    </submittedName>
</protein>
<evidence type="ECO:0000259" key="2">
    <source>
        <dbReference type="Pfam" id="PF08237"/>
    </source>
</evidence>
<proteinExistence type="predicted"/>
<feature type="compositionally biased region" description="Low complexity" evidence="1">
    <location>
        <begin position="319"/>
        <end position="334"/>
    </location>
</feature>
<organism evidence="3 4">
    <name type="scientific">Mycolicibacterium smegmatis (strain MKD8)</name>
    <name type="common">Mycobacterium smegmatis</name>
    <dbReference type="NCBI Taxonomy" id="1214915"/>
    <lineage>
        <taxon>Bacteria</taxon>
        <taxon>Bacillati</taxon>
        <taxon>Actinomycetota</taxon>
        <taxon>Actinomycetes</taxon>
        <taxon>Mycobacteriales</taxon>
        <taxon>Mycobacteriaceae</taxon>
        <taxon>Mycolicibacterium</taxon>
    </lineage>
</organism>
<name>A0A2U9PY95_MYCSE</name>
<feature type="compositionally biased region" description="Basic and acidic residues" evidence="1">
    <location>
        <begin position="335"/>
        <end position="358"/>
    </location>
</feature>
<feature type="compositionally biased region" description="Basic and acidic residues" evidence="1">
    <location>
        <begin position="403"/>
        <end position="437"/>
    </location>
</feature>
<dbReference type="Proteomes" id="UP000011200">
    <property type="component" value="Chromosome"/>
</dbReference>
<dbReference type="InterPro" id="IPR013228">
    <property type="entry name" value="PE-PPE_C"/>
</dbReference>
<dbReference type="AlphaFoldDB" id="A0A2U9PY95"/>
<dbReference type="EMBL" id="CP027541">
    <property type="protein sequence ID" value="AWT56185.1"/>
    <property type="molecule type" value="Genomic_DNA"/>
</dbReference>
<evidence type="ECO:0000313" key="4">
    <source>
        <dbReference type="Proteomes" id="UP000011200"/>
    </source>
</evidence>
<gene>
    <name evidence="3" type="ORF">D806_052350</name>
</gene>
<feature type="domain" description="PE-PPE" evidence="2">
    <location>
        <begin position="64"/>
        <end position="285"/>
    </location>
</feature>
<sequence length="481" mass="52467">MAHGEERKMISWRKQLVPLIAAASLVLASGTVVDVASRAEEAILIPGATVLKPINPFYPLIALNYPKIGIHFQEDGQPLLIDYSQDALNSDKALLDGVQQTMIAVQQTDGKIVIIGESMGSMVAARVAKELAASPNPRLDDVRVVLIAPPEVGVAEYFKEGTFIPILNYRVKRVALSPYPTTIVIGEYDGWADPPDRPWNLLATANALLGIVYVHGVPSFTTDPNDVPPENVKTIPGNADHGPITTMLVPTKNLPLTQFLRDIGVPDQWVDAIDNILRPIIDSAYVRNDKPGDSRPYLYNGEIRRNVETPQEVETPEADVAGGVETTDVDTTSTETKDVGTHNAVDGDSKLGIKESDTKGVTTNDTKNDAKVVIKDVSKDVDTEVVTKDDETTATDTDTDTDTEARAGDDIEKKKSPRETRRERRHEHRDAIRDGLDNVKSQVESGLKDLAKGLKGPRAKQKKVKNENETQSESASESDSE</sequence>
<dbReference type="InterPro" id="IPR029058">
    <property type="entry name" value="AB_hydrolase_fold"/>
</dbReference>
<feature type="region of interest" description="Disordered" evidence="1">
    <location>
        <begin position="306"/>
        <end position="364"/>
    </location>
</feature>
<evidence type="ECO:0000313" key="3">
    <source>
        <dbReference type="EMBL" id="AWT56185.1"/>
    </source>
</evidence>
<dbReference type="Gene3D" id="3.40.50.1820">
    <property type="entry name" value="alpha/beta hydrolase"/>
    <property type="match status" value="1"/>
</dbReference>
<reference evidence="4" key="2">
    <citation type="submission" date="2018-03" db="EMBL/GenBank/DDBJ databases">
        <authorList>
            <person name="Derbyshire K."/>
            <person name="Gray T.A."/>
            <person name="Champion M."/>
        </authorList>
    </citation>
    <scope>NUCLEOTIDE SEQUENCE [LARGE SCALE GENOMIC DNA]</scope>
    <source>
        <strain evidence="4">MKD8</strain>
    </source>
</reference>
<dbReference type="Pfam" id="PF08237">
    <property type="entry name" value="PE-PPE"/>
    <property type="match status" value="1"/>
</dbReference>
<evidence type="ECO:0000256" key="1">
    <source>
        <dbReference type="SAM" id="MobiDB-lite"/>
    </source>
</evidence>
<accession>A0A2U9PY95</accession>
<reference evidence="3 4" key="1">
    <citation type="journal article" date="2013" name="Genome Announc.">
        <title>Draft genome sequence of MKD8, a conjugal recipient Mycobacterium smegmatis strain.</title>
        <authorList>
            <person name="Gray T.A."/>
            <person name="Palumbo M.J."/>
            <person name="Derbyshire K.M."/>
        </authorList>
    </citation>
    <scope>NUCLEOTIDE SEQUENCE [LARGE SCALE GENOMIC DNA]</scope>
    <source>
        <strain evidence="3 4">MKD8</strain>
    </source>
</reference>
<dbReference type="SUPFAM" id="SSF53474">
    <property type="entry name" value="alpha/beta-Hydrolases"/>
    <property type="match status" value="1"/>
</dbReference>